<evidence type="ECO:0000313" key="1">
    <source>
        <dbReference type="EMBL" id="TKI59180.1"/>
    </source>
</evidence>
<dbReference type="OrthoDB" id="1551185at2"/>
<organism evidence="1 2">
    <name type="scientific">Brevibacillus antibioticus</name>
    <dbReference type="NCBI Taxonomy" id="2570228"/>
    <lineage>
        <taxon>Bacteria</taxon>
        <taxon>Bacillati</taxon>
        <taxon>Bacillota</taxon>
        <taxon>Bacilli</taxon>
        <taxon>Bacillales</taxon>
        <taxon>Paenibacillaceae</taxon>
        <taxon>Brevibacillus</taxon>
    </lineage>
</organism>
<accession>A0A4U2YEJ6</accession>
<reference evidence="1 2" key="1">
    <citation type="submission" date="2019-04" db="EMBL/GenBank/DDBJ databases">
        <title>Whole genome sequencing of Brevibacillus sp. TGS2-1.</title>
        <authorList>
            <person name="Choi A."/>
        </authorList>
    </citation>
    <scope>NUCLEOTIDE SEQUENCE [LARGE SCALE GENOMIC DNA]</scope>
    <source>
        <strain evidence="1 2">TGS2-1</strain>
    </source>
</reference>
<dbReference type="Proteomes" id="UP000307841">
    <property type="component" value="Unassembled WGS sequence"/>
</dbReference>
<dbReference type="RefSeq" id="WP_137033108.1">
    <property type="nucleotide sequence ID" value="NZ_SZNK01000001.1"/>
</dbReference>
<sequence length="78" mass="9429">MERLNELNDLLNKLEERHIFYRLSKIRSESIMIEVAVPGQRWEIEIMEDGTMEIEKFISNGEMYDEKELDVLFRDFSD</sequence>
<keyword evidence="2" id="KW-1185">Reference proteome</keyword>
<dbReference type="EMBL" id="SZNK01000001">
    <property type="protein sequence ID" value="TKI59180.1"/>
    <property type="molecule type" value="Genomic_DNA"/>
</dbReference>
<proteinExistence type="predicted"/>
<comment type="caution">
    <text evidence="1">The sequence shown here is derived from an EMBL/GenBank/DDBJ whole genome shotgun (WGS) entry which is preliminary data.</text>
</comment>
<evidence type="ECO:0000313" key="2">
    <source>
        <dbReference type="Proteomes" id="UP000307841"/>
    </source>
</evidence>
<dbReference type="AlphaFoldDB" id="A0A4U2YEJ6"/>
<protein>
    <submittedName>
        <fullName evidence="1">Uncharacterized protein</fullName>
    </submittedName>
</protein>
<gene>
    <name evidence="1" type="ORF">E8L90_29360</name>
</gene>
<name>A0A4U2YEJ6_9BACL</name>